<gene>
    <name evidence="1" type="ORF">GCM10011581_25290</name>
</gene>
<evidence type="ECO:0000313" key="2">
    <source>
        <dbReference type="Proteomes" id="UP000597989"/>
    </source>
</evidence>
<dbReference type="RefSeq" id="WP_188987514.1">
    <property type="nucleotide sequence ID" value="NZ_BMMT01000007.1"/>
</dbReference>
<proteinExistence type="predicted"/>
<evidence type="ECO:0000313" key="1">
    <source>
        <dbReference type="EMBL" id="GGI87156.1"/>
    </source>
</evidence>
<dbReference type="EMBL" id="BMMT01000007">
    <property type="protein sequence ID" value="GGI87156.1"/>
    <property type="molecule type" value="Genomic_DNA"/>
</dbReference>
<organism evidence="1 2">
    <name type="scientific">Saccharopolyspora thermophila</name>
    <dbReference type="NCBI Taxonomy" id="89367"/>
    <lineage>
        <taxon>Bacteria</taxon>
        <taxon>Bacillati</taxon>
        <taxon>Actinomycetota</taxon>
        <taxon>Actinomycetes</taxon>
        <taxon>Pseudonocardiales</taxon>
        <taxon>Pseudonocardiaceae</taxon>
        <taxon>Saccharopolyspora</taxon>
    </lineage>
</organism>
<dbReference type="AlphaFoldDB" id="A0A917JUQ8"/>
<name>A0A917JUQ8_9PSEU</name>
<dbReference type="Gene3D" id="1.20.1250.20">
    <property type="entry name" value="MFS general substrate transporter like domains"/>
    <property type="match status" value="1"/>
</dbReference>
<sequence length="45" mass="5027">MGIANTFFDFAVLGVGAVWFSARALPETRGTSLEELEAEFRREYA</sequence>
<accession>A0A917JUQ8</accession>
<dbReference type="Proteomes" id="UP000597989">
    <property type="component" value="Unassembled WGS sequence"/>
</dbReference>
<comment type="caution">
    <text evidence="1">The sequence shown here is derived from an EMBL/GenBank/DDBJ whole genome shotgun (WGS) entry which is preliminary data.</text>
</comment>
<reference evidence="1 2" key="1">
    <citation type="journal article" date="2014" name="Int. J. Syst. Evol. Microbiol.">
        <title>Complete genome sequence of Corynebacterium casei LMG S-19264T (=DSM 44701T), isolated from a smear-ripened cheese.</title>
        <authorList>
            <consortium name="US DOE Joint Genome Institute (JGI-PGF)"/>
            <person name="Walter F."/>
            <person name="Albersmeier A."/>
            <person name="Kalinowski J."/>
            <person name="Ruckert C."/>
        </authorList>
    </citation>
    <scope>NUCLEOTIDE SEQUENCE [LARGE SCALE GENOMIC DNA]</scope>
    <source>
        <strain evidence="1 2">CGMCC 4.7206</strain>
    </source>
</reference>
<protein>
    <submittedName>
        <fullName evidence="1">Uncharacterized protein</fullName>
    </submittedName>
</protein>
<dbReference type="InterPro" id="IPR036259">
    <property type="entry name" value="MFS_trans_sf"/>
</dbReference>